<sequence length="240" mass="29118">MPAKNSLKTYIKNGFYHVYNRGVEKRNIFLDEQDYSVFLSYLKLYLSPTEETIKNTNENENLDDQDKNIKIYKINSINNYFNKIELLCYVLMPNHFHLELKQIGQMDMGHFMQSLITKYTMYFNRKYKRVGPLFQGRYKAVFIHSVEYLLDLSRYIHLNPFDIFNKNQKLISYPWSSYIAYVNNYSIKWLNKNYLLNYFNQSKKTKYISYQNFIDKYFEEEVRETKEYDNLLLDSGQTLT</sequence>
<accession>A0A0G0AU00</accession>
<dbReference type="GO" id="GO:0006313">
    <property type="term" value="P:DNA transposition"/>
    <property type="evidence" value="ECO:0007669"/>
    <property type="project" value="InterPro"/>
</dbReference>
<dbReference type="Gene3D" id="3.30.70.1290">
    <property type="entry name" value="Transposase IS200-like"/>
    <property type="match status" value="1"/>
</dbReference>
<evidence type="ECO:0000313" key="3">
    <source>
        <dbReference type="Proteomes" id="UP000034004"/>
    </source>
</evidence>
<dbReference type="STRING" id="1618484.UR56_C0024G0006"/>
<reference evidence="2 3" key="1">
    <citation type="journal article" date="2015" name="Nature">
        <title>rRNA introns, odd ribosomes, and small enigmatic genomes across a large radiation of phyla.</title>
        <authorList>
            <person name="Brown C.T."/>
            <person name="Hug L.A."/>
            <person name="Thomas B.C."/>
            <person name="Sharon I."/>
            <person name="Castelle C.J."/>
            <person name="Singh A."/>
            <person name="Wilkins M.J."/>
            <person name="Williams K.H."/>
            <person name="Banfield J.F."/>
        </authorList>
    </citation>
    <scope>NUCLEOTIDE SEQUENCE [LARGE SCALE GENOMIC DNA]</scope>
</reference>
<dbReference type="PANTHER" id="PTHR34322">
    <property type="entry name" value="TRANSPOSASE, Y1_TNP DOMAIN-CONTAINING"/>
    <property type="match status" value="1"/>
</dbReference>
<dbReference type="Proteomes" id="UP000034004">
    <property type="component" value="Unassembled WGS sequence"/>
</dbReference>
<feature type="domain" description="Transposase IS200-like" evidence="1">
    <location>
        <begin position="11"/>
        <end position="159"/>
    </location>
</feature>
<dbReference type="SMART" id="SM01321">
    <property type="entry name" value="Y1_Tnp"/>
    <property type="match status" value="1"/>
</dbReference>
<dbReference type="GO" id="GO:0004803">
    <property type="term" value="F:transposase activity"/>
    <property type="evidence" value="ECO:0007669"/>
    <property type="project" value="InterPro"/>
</dbReference>
<dbReference type="PATRIC" id="fig|1618484.3.peg.733"/>
<dbReference type="AlphaFoldDB" id="A0A0G0AU00"/>
<dbReference type="InterPro" id="IPR036515">
    <property type="entry name" value="Transposase_17_sf"/>
</dbReference>
<organism evidence="2 3">
    <name type="scientific">Candidatus Roizmanbacteria bacterium GW2011_GWC2_34_23</name>
    <dbReference type="NCBI Taxonomy" id="1618484"/>
    <lineage>
        <taxon>Bacteria</taxon>
        <taxon>Candidatus Roizmaniibacteriota</taxon>
    </lineage>
</organism>
<evidence type="ECO:0000259" key="1">
    <source>
        <dbReference type="SMART" id="SM01321"/>
    </source>
</evidence>
<name>A0A0G0AU00_9BACT</name>
<dbReference type="InterPro" id="IPR002686">
    <property type="entry name" value="Transposase_17"/>
</dbReference>
<dbReference type="SUPFAM" id="SSF143422">
    <property type="entry name" value="Transposase IS200-like"/>
    <property type="match status" value="1"/>
</dbReference>
<evidence type="ECO:0000313" key="2">
    <source>
        <dbReference type="EMBL" id="KKP60424.1"/>
    </source>
</evidence>
<dbReference type="Pfam" id="PF01797">
    <property type="entry name" value="Y1_Tnp"/>
    <property type="match status" value="1"/>
</dbReference>
<dbReference type="PANTHER" id="PTHR34322:SF2">
    <property type="entry name" value="TRANSPOSASE IS200-LIKE DOMAIN-CONTAINING PROTEIN"/>
    <property type="match status" value="1"/>
</dbReference>
<gene>
    <name evidence="2" type="ORF">UR56_C0024G0006</name>
</gene>
<dbReference type="GO" id="GO:0003677">
    <property type="term" value="F:DNA binding"/>
    <property type="evidence" value="ECO:0007669"/>
    <property type="project" value="InterPro"/>
</dbReference>
<protein>
    <recommendedName>
        <fullName evidence="1">Transposase IS200-like domain-containing protein</fullName>
    </recommendedName>
</protein>
<proteinExistence type="predicted"/>
<comment type="caution">
    <text evidence="2">The sequence shown here is derived from an EMBL/GenBank/DDBJ whole genome shotgun (WGS) entry which is preliminary data.</text>
</comment>
<dbReference type="EMBL" id="LBPR01000024">
    <property type="protein sequence ID" value="KKP60424.1"/>
    <property type="molecule type" value="Genomic_DNA"/>
</dbReference>